<organism evidence="1 2">
    <name type="scientific">Marine Group I thaumarchaeote SCGC AAA799-P11</name>
    <dbReference type="NCBI Taxonomy" id="1502295"/>
    <lineage>
        <taxon>Archaea</taxon>
        <taxon>Nitrososphaerota</taxon>
        <taxon>Marine Group I</taxon>
    </lineage>
</organism>
<comment type="caution">
    <text evidence="1">The sequence shown here is derived from an EMBL/GenBank/DDBJ whole genome shotgun (WGS) entry which is preliminary data.</text>
</comment>
<dbReference type="PATRIC" id="fig|1502295.3.peg.1003"/>
<gene>
    <name evidence="1" type="ORF">AAA799P11_01042</name>
</gene>
<evidence type="ECO:0000313" key="2">
    <source>
        <dbReference type="Proteomes" id="UP000029387"/>
    </source>
</evidence>
<keyword evidence="2" id="KW-1185">Reference proteome</keyword>
<evidence type="ECO:0000313" key="1">
    <source>
        <dbReference type="EMBL" id="KFM18555.1"/>
    </source>
</evidence>
<sequence length="211" mass="23624">MNKLIIIPIILGIAAIVSYSMLIPEESSEPLTTPIYNSGFTYYDIETIQTSLKEYDIFVSPPTAITDHTISQYCTFFEKGLPRNVEYCTTTAVLDSDGNTIGNINIGGSTASPILAIANLETDTLESDKETTYAIFTTVIQTLVCDCWEEEESIGFETIPDWLDTVHTFYYDSDERNIKSKIDNLTDTEILFEITSKDNSVLQTLIITKHV</sequence>
<reference evidence="1 2" key="1">
    <citation type="submission" date="2014-06" db="EMBL/GenBank/DDBJ databases">
        <authorList>
            <person name="Ngugi D.K."/>
            <person name="Blom J."/>
            <person name="Alam I."/>
            <person name="Rashid M."/>
            <person name="Baalawi W."/>
            <person name="Zhang G."/>
            <person name="Hikmawan T."/>
            <person name="Guan Y."/>
            <person name="Antunes A."/>
            <person name="Siam R."/>
            <person name="El-Dorry H."/>
            <person name="Bajic V."/>
            <person name="Stingl U."/>
        </authorList>
    </citation>
    <scope>NUCLEOTIDE SEQUENCE [LARGE SCALE GENOMIC DNA]</scope>
    <source>
        <strain evidence="1">SCGC AAA799-P11</strain>
    </source>
</reference>
<dbReference type="AlphaFoldDB" id="A0A087RYK1"/>
<accession>A0A087RYK1</accession>
<proteinExistence type="predicted"/>
<dbReference type="Proteomes" id="UP000029387">
    <property type="component" value="Unassembled WGS sequence"/>
</dbReference>
<name>A0A087RYK1_9ARCH</name>
<dbReference type="EMBL" id="JOSZ01000016">
    <property type="protein sequence ID" value="KFM18555.1"/>
    <property type="molecule type" value="Genomic_DNA"/>
</dbReference>
<protein>
    <submittedName>
        <fullName evidence="1">Uncharacterized protein</fullName>
    </submittedName>
</protein>